<name>A0A1D6N412_MAIZE</name>
<evidence type="ECO:0000256" key="11">
    <source>
        <dbReference type="SAM" id="Phobius"/>
    </source>
</evidence>
<keyword evidence="6" id="KW-0256">Endoplasmic reticulum</keyword>
<comment type="subcellular location">
    <subcellularLocation>
        <location evidence="1">Endoplasmic reticulum membrane</location>
        <topology evidence="1">Multi-pass membrane protein</topology>
    </subcellularLocation>
</comment>
<dbReference type="UniPathway" id="UPA00196"/>
<evidence type="ECO:0000256" key="1">
    <source>
        <dbReference type="ARBA" id="ARBA00004477"/>
    </source>
</evidence>
<feature type="transmembrane region" description="Helical" evidence="11">
    <location>
        <begin position="48"/>
        <end position="66"/>
    </location>
</feature>
<evidence type="ECO:0000256" key="3">
    <source>
        <dbReference type="ARBA" id="ARBA00005316"/>
    </source>
</evidence>
<reference evidence="12" key="1">
    <citation type="submission" date="2015-12" db="EMBL/GenBank/DDBJ databases">
        <title>Update maize B73 reference genome by single molecule sequencing technologies.</title>
        <authorList>
            <consortium name="Maize Genome Sequencing Project"/>
            <person name="Ware D."/>
        </authorList>
    </citation>
    <scope>NUCLEOTIDE SEQUENCE [LARGE SCALE GENOMIC DNA]</scope>
    <source>
        <tissue evidence="12">Seedling</tissue>
    </source>
</reference>
<dbReference type="STRING" id="4577.A0A1D6N412"/>
<dbReference type="GO" id="GO:0042765">
    <property type="term" value="C:GPI-anchor transamidase complex"/>
    <property type="evidence" value="ECO:0007669"/>
    <property type="project" value="InterPro"/>
</dbReference>
<evidence type="ECO:0000256" key="10">
    <source>
        <dbReference type="SAM" id="MobiDB-lite"/>
    </source>
</evidence>
<dbReference type="PANTHER" id="PTHR21072:SF13">
    <property type="entry name" value="GPI TRANSAMIDASE COMPONENT PIG-S"/>
    <property type="match status" value="1"/>
</dbReference>
<accession>A0A1D6N412</accession>
<dbReference type="GO" id="GO:0016255">
    <property type="term" value="P:attachment of GPI anchor to protein"/>
    <property type="evidence" value="ECO:0007669"/>
    <property type="project" value="InterPro"/>
</dbReference>
<evidence type="ECO:0000256" key="7">
    <source>
        <dbReference type="ARBA" id="ARBA00022989"/>
    </source>
</evidence>
<evidence type="ECO:0000256" key="2">
    <source>
        <dbReference type="ARBA" id="ARBA00004687"/>
    </source>
</evidence>
<dbReference type="InterPro" id="IPR019540">
    <property type="entry name" value="PtdIno-glycan_biosynth_class_S"/>
</dbReference>
<keyword evidence="7 11" id="KW-1133">Transmembrane helix</keyword>
<comment type="pathway">
    <text evidence="2">Glycolipid biosynthesis; glycosylphosphatidylinositol-anchor biosynthesis.</text>
</comment>
<dbReference type="PaxDb" id="4577-GRMZM2G025404_P01"/>
<evidence type="ECO:0000256" key="4">
    <source>
        <dbReference type="ARBA" id="ARBA00022502"/>
    </source>
</evidence>
<keyword evidence="4" id="KW-0337">GPI-anchor biosynthesis</keyword>
<evidence type="ECO:0000256" key="5">
    <source>
        <dbReference type="ARBA" id="ARBA00022692"/>
    </source>
</evidence>
<gene>
    <name evidence="12" type="ORF">ZEAMMB73_Zm00001d042448</name>
</gene>
<organism evidence="12">
    <name type="scientific">Zea mays</name>
    <name type="common">Maize</name>
    <dbReference type="NCBI Taxonomy" id="4577"/>
    <lineage>
        <taxon>Eukaryota</taxon>
        <taxon>Viridiplantae</taxon>
        <taxon>Streptophyta</taxon>
        <taxon>Embryophyta</taxon>
        <taxon>Tracheophyta</taxon>
        <taxon>Spermatophyta</taxon>
        <taxon>Magnoliopsida</taxon>
        <taxon>Liliopsida</taxon>
        <taxon>Poales</taxon>
        <taxon>Poaceae</taxon>
        <taxon>PACMAD clade</taxon>
        <taxon>Panicoideae</taxon>
        <taxon>Andropogonodae</taxon>
        <taxon>Andropogoneae</taxon>
        <taxon>Tripsacinae</taxon>
        <taxon>Zea</taxon>
    </lineage>
</organism>
<dbReference type="PANTHER" id="PTHR21072">
    <property type="entry name" value="GPI TRANSAMIDASE COMPONENT PIG-S"/>
    <property type="match status" value="1"/>
</dbReference>
<keyword evidence="8 11" id="KW-0472">Membrane</keyword>
<dbReference type="InParanoid" id="A0A1D6N412"/>
<evidence type="ECO:0000256" key="9">
    <source>
        <dbReference type="ARBA" id="ARBA00023180"/>
    </source>
</evidence>
<dbReference type="EMBL" id="CM007649">
    <property type="protein sequence ID" value="ONM35398.1"/>
    <property type="molecule type" value="Genomic_DNA"/>
</dbReference>
<keyword evidence="5 11" id="KW-0812">Transmembrane</keyword>
<dbReference type="AlphaFoldDB" id="A0A1D6N412"/>
<comment type="similarity">
    <text evidence="3">Belongs to the PIGS family.</text>
</comment>
<sequence>MAEIAGDEAPTVPPPHPHISGDQCTSTPASTGSSKPPLRTTKPGVKRLILTASVLLSFLLGLPFLLKSTEIHHSLIPSDAITALAHRLGSTPPSFPCGLHAVFLW</sequence>
<evidence type="ECO:0000256" key="6">
    <source>
        <dbReference type="ARBA" id="ARBA00022824"/>
    </source>
</evidence>
<evidence type="ECO:0000313" key="12">
    <source>
        <dbReference type="EMBL" id="ONM35398.1"/>
    </source>
</evidence>
<protein>
    <submittedName>
        <fullName evidence="12">GPI transamidase component PIG-S-related</fullName>
    </submittedName>
</protein>
<feature type="region of interest" description="Disordered" evidence="10">
    <location>
        <begin position="1"/>
        <end position="41"/>
    </location>
</feature>
<evidence type="ECO:0000256" key="8">
    <source>
        <dbReference type="ARBA" id="ARBA00023136"/>
    </source>
</evidence>
<feature type="compositionally biased region" description="Polar residues" evidence="10">
    <location>
        <begin position="22"/>
        <end position="34"/>
    </location>
</feature>
<keyword evidence="9" id="KW-0325">Glycoprotein</keyword>
<dbReference type="ExpressionAtlas" id="A0A1D6N412">
    <property type="expression patterns" value="baseline and differential"/>
</dbReference>
<dbReference type="GO" id="GO:0006506">
    <property type="term" value="P:GPI anchor biosynthetic process"/>
    <property type="evidence" value="ECO:0007669"/>
    <property type="project" value="UniProtKB-UniPathway"/>
</dbReference>
<proteinExistence type="inferred from homology"/>